<dbReference type="PANTHER" id="PTHR28021">
    <property type="entry name" value="PRESEQUENCE TRANSLOCATED-ASSOCIATED MOTOR SUBUNIT PAM17, MITOCHONDRIAL"/>
    <property type="match status" value="1"/>
</dbReference>
<keyword evidence="11 12" id="KW-0472">Membrane</keyword>
<keyword evidence="6 12" id="KW-0653">Protein transport</keyword>
<dbReference type="STRING" id="246404.A0A507DJB3"/>
<dbReference type="OrthoDB" id="5970083at2759"/>
<name>A0A507DJB3_9FUNG</name>
<evidence type="ECO:0000256" key="7">
    <source>
        <dbReference type="ARBA" id="ARBA00022946"/>
    </source>
</evidence>
<evidence type="ECO:0000256" key="1">
    <source>
        <dbReference type="ARBA" id="ARBA00004448"/>
    </source>
</evidence>
<dbReference type="Proteomes" id="UP000320333">
    <property type="component" value="Unassembled WGS sequence"/>
</dbReference>
<dbReference type="EMBL" id="QEAP01001120">
    <property type="protein sequence ID" value="TPX51511.1"/>
    <property type="molecule type" value="Genomic_DNA"/>
</dbReference>
<gene>
    <name evidence="13" type="ORF">CcCBS67573_g10023</name>
</gene>
<keyword evidence="5 12" id="KW-0999">Mitochondrion inner membrane</keyword>
<evidence type="ECO:0000256" key="11">
    <source>
        <dbReference type="ARBA" id="ARBA00023136"/>
    </source>
</evidence>
<accession>A0A507DJB3</accession>
<dbReference type="PANTHER" id="PTHR28021:SF1">
    <property type="entry name" value="PRESEQUENCE TRANSLOCATED-ASSOCIATED MOTOR SUBUNIT PAM17, MITOCHONDRIAL"/>
    <property type="match status" value="1"/>
</dbReference>
<comment type="caution">
    <text evidence="13">The sequence shown here is derived from an EMBL/GenBank/DDBJ whole genome shotgun (WGS) entry which is preliminary data.</text>
</comment>
<protein>
    <recommendedName>
        <fullName evidence="12">Presequence translocated-associated motor subunit PAM17</fullName>
    </recommendedName>
</protein>
<evidence type="ECO:0000256" key="5">
    <source>
        <dbReference type="ARBA" id="ARBA00022792"/>
    </source>
</evidence>
<dbReference type="AlphaFoldDB" id="A0A507DJB3"/>
<comment type="subunit">
    <text evidence="12">Component of the PAM complex.</text>
</comment>
<evidence type="ECO:0000256" key="12">
    <source>
        <dbReference type="RuleBase" id="RU367146"/>
    </source>
</evidence>
<dbReference type="InterPro" id="IPR013875">
    <property type="entry name" value="Pam17"/>
</dbReference>
<comment type="function">
    <text evidence="12">Component of the PAM complex, a complex required for the translocation of transit peptide-containing proteins from the inner membrane into the mitochondrial matrix in an ATP-dependent manner.</text>
</comment>
<dbReference type="GO" id="GO:0001405">
    <property type="term" value="C:PAM complex, Tim23 associated import motor"/>
    <property type="evidence" value="ECO:0007669"/>
    <property type="project" value="UniProtKB-UniRule"/>
</dbReference>
<evidence type="ECO:0000256" key="9">
    <source>
        <dbReference type="ARBA" id="ARBA00023010"/>
    </source>
</evidence>
<dbReference type="GO" id="GO:0030150">
    <property type="term" value="P:protein import into mitochondrial matrix"/>
    <property type="evidence" value="ECO:0007669"/>
    <property type="project" value="UniProtKB-UniRule"/>
</dbReference>
<reference evidence="13 14" key="1">
    <citation type="journal article" date="2019" name="Sci. Rep.">
        <title>Comparative genomics of chytrid fungi reveal insights into the obligate biotrophic and pathogenic lifestyle of Synchytrium endobioticum.</title>
        <authorList>
            <person name="van de Vossenberg B.T.L.H."/>
            <person name="Warris S."/>
            <person name="Nguyen H.D.T."/>
            <person name="van Gent-Pelzer M.P.E."/>
            <person name="Joly D.L."/>
            <person name="van de Geest H.C."/>
            <person name="Bonants P.J.M."/>
            <person name="Smith D.S."/>
            <person name="Levesque C.A."/>
            <person name="van der Lee T.A.J."/>
        </authorList>
    </citation>
    <scope>NUCLEOTIDE SEQUENCE [LARGE SCALE GENOMIC DNA]</scope>
    <source>
        <strain evidence="13 14">CBS 675.73</strain>
    </source>
</reference>
<feature type="transmembrane region" description="Helical" evidence="12">
    <location>
        <begin position="96"/>
        <end position="120"/>
    </location>
</feature>
<evidence type="ECO:0000256" key="3">
    <source>
        <dbReference type="ARBA" id="ARBA00022448"/>
    </source>
</evidence>
<keyword evidence="8 12" id="KW-1133">Transmembrane helix</keyword>
<keyword evidence="3 12" id="KW-0813">Transport</keyword>
<evidence type="ECO:0000256" key="4">
    <source>
        <dbReference type="ARBA" id="ARBA00022692"/>
    </source>
</evidence>
<evidence type="ECO:0000313" key="13">
    <source>
        <dbReference type="EMBL" id="TPX51511.1"/>
    </source>
</evidence>
<evidence type="ECO:0000256" key="2">
    <source>
        <dbReference type="ARBA" id="ARBA00006837"/>
    </source>
</evidence>
<comment type="similarity">
    <text evidence="2 12">Belongs to the PAM17 family.</text>
</comment>
<comment type="subcellular location">
    <subcellularLocation>
        <location evidence="1 12">Mitochondrion inner membrane</location>
        <topology evidence="1 12">Multi-pass membrane protein</topology>
    </subcellularLocation>
</comment>
<feature type="transmembrane region" description="Helical" evidence="12">
    <location>
        <begin position="58"/>
        <end position="76"/>
    </location>
</feature>
<keyword evidence="4 12" id="KW-0812">Transmembrane</keyword>
<proteinExistence type="inferred from homology"/>
<evidence type="ECO:0000256" key="6">
    <source>
        <dbReference type="ARBA" id="ARBA00022927"/>
    </source>
</evidence>
<keyword evidence="9 12" id="KW-0811">Translocation</keyword>
<sequence length="200" mass="22498">MSLVRLFTQSARMRLNPAITPFHARSLASSASITSSPVSLSWAQYFDQKSKLKTFERISSIAGFSLFFFGGSYYFMAVAEFDPTELVFGVMDASMAYSLGALGVGVLGGVAGVFAGTAVWRTVTNRRILDAIDAKDVEFFKRIQQYRPQGQLRLSVDNPMPDYYGESIKSVQGYRAWLKKQRNYRIKTEGFHARKSIKRK</sequence>
<evidence type="ECO:0000313" key="14">
    <source>
        <dbReference type="Proteomes" id="UP000320333"/>
    </source>
</evidence>
<keyword evidence="10 12" id="KW-0496">Mitochondrion</keyword>
<organism evidence="13 14">
    <name type="scientific">Chytriomyces confervae</name>
    <dbReference type="NCBI Taxonomy" id="246404"/>
    <lineage>
        <taxon>Eukaryota</taxon>
        <taxon>Fungi</taxon>
        <taxon>Fungi incertae sedis</taxon>
        <taxon>Chytridiomycota</taxon>
        <taxon>Chytridiomycota incertae sedis</taxon>
        <taxon>Chytridiomycetes</taxon>
        <taxon>Chytridiales</taxon>
        <taxon>Chytriomycetaceae</taxon>
        <taxon>Chytriomyces</taxon>
    </lineage>
</organism>
<keyword evidence="14" id="KW-1185">Reference proteome</keyword>
<dbReference type="Pfam" id="PF08566">
    <property type="entry name" value="Pam17"/>
    <property type="match status" value="1"/>
</dbReference>
<keyword evidence="7" id="KW-0809">Transit peptide</keyword>
<evidence type="ECO:0000256" key="10">
    <source>
        <dbReference type="ARBA" id="ARBA00023128"/>
    </source>
</evidence>
<evidence type="ECO:0000256" key="8">
    <source>
        <dbReference type="ARBA" id="ARBA00022989"/>
    </source>
</evidence>